<gene>
    <name evidence="2" type="ordered locus">GDI0357</name>
</gene>
<dbReference type="EMBL" id="AM889285">
    <property type="protein sequence ID" value="CAP54300.1"/>
    <property type="molecule type" value="Genomic_DNA"/>
</dbReference>
<sequence>MNYITPRGTSSGHGGSDAVDLPPKGTPIIEIKCRSLHLI</sequence>
<protein>
    <submittedName>
        <fullName evidence="2">Uncharacterized protein</fullName>
    </submittedName>
</protein>
<feature type="region of interest" description="Disordered" evidence="1">
    <location>
        <begin position="1"/>
        <end position="21"/>
    </location>
</feature>
<dbReference type="AlphaFoldDB" id="A9H587"/>
<keyword evidence="3" id="KW-1185">Reference proteome</keyword>
<accession>A9H587</accession>
<proteinExistence type="predicted"/>
<reference evidence="2 3" key="1">
    <citation type="journal article" date="2009" name="BMC Genomics">
        <title>Complete genome sequence of the sugarcane nitrogen-fixing endophyte Gluconacetobacter diazotrophicus Pal5.</title>
        <authorList>
            <person name="Bertalan M."/>
            <person name="Albano R."/>
            <person name="Padua V."/>
            <person name="Rouws L."/>
            <person name="Rojas C."/>
            <person name="Hemerly A."/>
            <person name="Teixeira K."/>
            <person name="Schwab S."/>
            <person name="Araujo J."/>
            <person name="Oliveira A."/>
            <person name="Franca L."/>
            <person name="Magalhaes V."/>
            <person name="Alqueres S."/>
            <person name="Cardoso A."/>
            <person name="Almeida W."/>
            <person name="Loureiro M.M."/>
            <person name="Nogueira E."/>
            <person name="Cidade D."/>
            <person name="Oliveira D."/>
            <person name="Simao T."/>
            <person name="Macedo J."/>
            <person name="Valadao A."/>
            <person name="Dreschsel M."/>
            <person name="Freitas F."/>
            <person name="Vidal M."/>
            <person name="Guedes H."/>
            <person name="Rodrigues E."/>
            <person name="Meneses C."/>
            <person name="Brioso P."/>
            <person name="Pozzer L."/>
            <person name="Figueiredo D."/>
            <person name="Montano H."/>
            <person name="Junior J."/>
            <person name="Filho G."/>
            <person name="Flores V."/>
            <person name="Ferreira B."/>
            <person name="Branco A."/>
            <person name="Gonzalez P."/>
            <person name="Guillobel H."/>
            <person name="Lemos M."/>
            <person name="Seibel L."/>
            <person name="Macedo J."/>
            <person name="Alves-Ferreira M."/>
            <person name="Sachetto-Martins G."/>
            <person name="Coelho A."/>
            <person name="Santos E."/>
            <person name="Amaral G."/>
            <person name="Neves A."/>
            <person name="Pacheco A.B."/>
            <person name="Carvalho D."/>
            <person name="Lery L."/>
            <person name="Bisch P."/>
            <person name="Rossle S.C."/>
            <person name="Urmenyi T."/>
            <person name="Kruger W.V."/>
            <person name="Martins O."/>
            <person name="Baldani J.I."/>
            <person name="Ferreira P.C."/>
        </authorList>
    </citation>
    <scope>NUCLEOTIDE SEQUENCE [LARGE SCALE GENOMIC DNA]</scope>
    <source>
        <strain evidence="3">ATCC 49037 / DSM 5601 / CCUG 37298 / CIP 103539 / LMG 7603 / PAl5</strain>
    </source>
</reference>
<evidence type="ECO:0000313" key="2">
    <source>
        <dbReference type="EMBL" id="CAP54300.1"/>
    </source>
</evidence>
<dbReference type="KEGG" id="gdi:GDI0357"/>
<evidence type="ECO:0000256" key="1">
    <source>
        <dbReference type="SAM" id="MobiDB-lite"/>
    </source>
</evidence>
<evidence type="ECO:0000313" key="3">
    <source>
        <dbReference type="Proteomes" id="UP000001176"/>
    </source>
</evidence>
<name>A9H587_GLUDA</name>
<organism evidence="2 3">
    <name type="scientific">Gluconacetobacter diazotrophicus (strain ATCC 49037 / DSM 5601 / CCUG 37298 / CIP 103539 / LMG 7603 / PAl5)</name>
    <dbReference type="NCBI Taxonomy" id="272568"/>
    <lineage>
        <taxon>Bacteria</taxon>
        <taxon>Pseudomonadati</taxon>
        <taxon>Pseudomonadota</taxon>
        <taxon>Alphaproteobacteria</taxon>
        <taxon>Acetobacterales</taxon>
        <taxon>Acetobacteraceae</taxon>
        <taxon>Gluconacetobacter</taxon>
    </lineage>
</organism>
<dbReference type="Proteomes" id="UP000001176">
    <property type="component" value="Chromosome"/>
</dbReference>